<gene>
    <name evidence="5" type="ORF">F3Y22_tig00112738pilonHSYRG01212</name>
</gene>
<dbReference type="EMBL" id="VEPZ02001641">
    <property type="protein sequence ID" value="KAE8664952.1"/>
    <property type="molecule type" value="Genomic_DNA"/>
</dbReference>
<dbReference type="InterPro" id="IPR042081">
    <property type="entry name" value="RNA_2'-PTrans_C"/>
</dbReference>
<feature type="compositionally biased region" description="Polar residues" evidence="4">
    <location>
        <begin position="135"/>
        <end position="156"/>
    </location>
</feature>
<proteinExistence type="inferred from homology"/>
<dbReference type="SUPFAM" id="SSF56399">
    <property type="entry name" value="ADP-ribosylation"/>
    <property type="match status" value="1"/>
</dbReference>
<dbReference type="AlphaFoldDB" id="A0A6A2WU54"/>
<evidence type="ECO:0000256" key="4">
    <source>
        <dbReference type="SAM" id="MobiDB-lite"/>
    </source>
</evidence>
<reference evidence="5" key="1">
    <citation type="submission" date="2019-09" db="EMBL/GenBank/DDBJ databases">
        <title>Draft genome information of white flower Hibiscus syriacus.</title>
        <authorList>
            <person name="Kim Y.-M."/>
        </authorList>
    </citation>
    <scope>NUCLEOTIDE SEQUENCE [LARGE SCALE GENOMIC DNA]</scope>
    <source>
        <strain evidence="5">YM2019G1</strain>
    </source>
</reference>
<evidence type="ECO:0000256" key="1">
    <source>
        <dbReference type="ARBA" id="ARBA00009836"/>
    </source>
</evidence>
<dbReference type="GO" id="GO:0006388">
    <property type="term" value="P:tRNA splicing, via endonucleolytic cleavage and ligation"/>
    <property type="evidence" value="ECO:0007669"/>
    <property type="project" value="TreeGrafter"/>
</dbReference>
<dbReference type="Gene3D" id="3.20.170.30">
    <property type="match status" value="1"/>
</dbReference>
<sequence length="371" mass="41293">MVMSKVEDLLKLNLKTLANIPLRSHTVDDIKEAIRKDNKQRFSLLEENGELLIRANQGHALTIARVTLQTVESESLLKEILSADVVQEMTVCVHGTYKRNLESILESGLKRMKRLHVHFSSDLPTDGEVISETQGGDINNSPTPFNEENVQLSTSSYDDDEDEDDDIYGGCDDHGDDNEEGMNLYISDDKVILTEGLNGVVPVKYFEKIESCPDRRLIPLSNQLKGTYPVVGATMTSVLTNMFLSILSFLAMNQQGTFTGSQALEKLTKPDVCFGRVLVQALEKLTQLDELDVCFGIFIKTKRRSSNISHGRADGVSPMSITWLNMQLILISFMETFSIVRLTKCNDKFRFVNGGENGSVVARLELVCGGC</sequence>
<name>A0A6A2WU54_HIBSY</name>
<dbReference type="PANTHER" id="PTHR12684:SF2">
    <property type="entry name" value="TRNA 2'-PHOSPHOTRANSFERASE 1"/>
    <property type="match status" value="1"/>
</dbReference>
<dbReference type="GO" id="GO:0000215">
    <property type="term" value="F:tRNA 2'-phosphotransferase activity"/>
    <property type="evidence" value="ECO:0007669"/>
    <property type="project" value="TreeGrafter"/>
</dbReference>
<comment type="similarity">
    <text evidence="1">Belongs to the KptA/TPT1 family.</text>
</comment>
<keyword evidence="2" id="KW-0808">Transferase</keyword>
<protein>
    <submittedName>
        <fullName evidence="5">RNA 2'-phosphotransferase isoform 2</fullName>
    </submittedName>
</protein>
<dbReference type="Pfam" id="PF01885">
    <property type="entry name" value="PTS_2-RNA"/>
    <property type="match status" value="1"/>
</dbReference>
<feature type="region of interest" description="Disordered" evidence="4">
    <location>
        <begin position="135"/>
        <end position="162"/>
    </location>
</feature>
<accession>A0A6A2WU54</accession>
<dbReference type="Proteomes" id="UP000436088">
    <property type="component" value="Unassembled WGS sequence"/>
</dbReference>
<comment type="caution">
    <text evidence="5">The sequence shown here is derived from an EMBL/GenBank/DDBJ whole genome shotgun (WGS) entry which is preliminary data.</text>
</comment>
<evidence type="ECO:0000256" key="3">
    <source>
        <dbReference type="ARBA" id="ARBA00023027"/>
    </source>
</evidence>
<dbReference type="PANTHER" id="PTHR12684">
    <property type="entry name" value="PUTATIVE PHOSPHOTRANSFERASE"/>
    <property type="match status" value="1"/>
</dbReference>
<dbReference type="InterPro" id="IPR002745">
    <property type="entry name" value="Ptrans_KptA/Tpt1"/>
</dbReference>
<evidence type="ECO:0000313" key="5">
    <source>
        <dbReference type="EMBL" id="KAE8664952.1"/>
    </source>
</evidence>
<organism evidence="5 6">
    <name type="scientific">Hibiscus syriacus</name>
    <name type="common">Rose of Sharon</name>
    <dbReference type="NCBI Taxonomy" id="106335"/>
    <lineage>
        <taxon>Eukaryota</taxon>
        <taxon>Viridiplantae</taxon>
        <taxon>Streptophyta</taxon>
        <taxon>Embryophyta</taxon>
        <taxon>Tracheophyta</taxon>
        <taxon>Spermatophyta</taxon>
        <taxon>Magnoliopsida</taxon>
        <taxon>eudicotyledons</taxon>
        <taxon>Gunneridae</taxon>
        <taxon>Pentapetalae</taxon>
        <taxon>rosids</taxon>
        <taxon>malvids</taxon>
        <taxon>Malvales</taxon>
        <taxon>Malvaceae</taxon>
        <taxon>Malvoideae</taxon>
        <taxon>Hibiscus</taxon>
    </lineage>
</organism>
<keyword evidence="6" id="KW-1185">Reference proteome</keyword>
<evidence type="ECO:0000256" key="2">
    <source>
        <dbReference type="ARBA" id="ARBA00022679"/>
    </source>
</evidence>
<keyword evidence="3" id="KW-0520">NAD</keyword>
<evidence type="ECO:0000313" key="6">
    <source>
        <dbReference type="Proteomes" id="UP000436088"/>
    </source>
</evidence>